<evidence type="ECO:0000256" key="5">
    <source>
        <dbReference type="ARBA" id="ARBA00022927"/>
    </source>
</evidence>
<evidence type="ECO:0000256" key="8">
    <source>
        <dbReference type="ARBA" id="ARBA00023136"/>
    </source>
</evidence>
<protein>
    <submittedName>
        <fullName evidence="11">Sec61</fullName>
    </submittedName>
</protein>
<keyword evidence="7" id="KW-0811">Translocation</keyword>
<feature type="transmembrane region" description="Helical" evidence="10">
    <location>
        <begin position="143"/>
        <end position="165"/>
    </location>
</feature>
<evidence type="ECO:0000256" key="9">
    <source>
        <dbReference type="RuleBase" id="RU004349"/>
    </source>
</evidence>
<dbReference type="PRINTS" id="PR00303">
    <property type="entry name" value="SECYTRNLCASE"/>
</dbReference>
<keyword evidence="12" id="KW-1185">Reference proteome</keyword>
<dbReference type="NCBIfam" id="TIGR00967">
    <property type="entry name" value="3a0501s007"/>
    <property type="match status" value="1"/>
</dbReference>
<reference evidence="11 12" key="1">
    <citation type="journal article" date="2010" name="Nature">
        <title>The Ectocarpus genome and the independent evolution of multicellularity in brown algae.</title>
        <authorList>
            <person name="Cock J.M."/>
            <person name="Sterck L."/>
            <person name="Rouze P."/>
            <person name="Scornet D."/>
            <person name="Allen A.E."/>
            <person name="Amoutzias G."/>
            <person name="Anthouard V."/>
            <person name="Artiguenave F."/>
            <person name="Aury J.M."/>
            <person name="Badger J.H."/>
            <person name="Beszteri B."/>
            <person name="Billiau K."/>
            <person name="Bonnet E."/>
            <person name="Bothwell J.H."/>
            <person name="Bowler C."/>
            <person name="Boyen C."/>
            <person name="Brownlee C."/>
            <person name="Carrano C.J."/>
            <person name="Charrier B."/>
            <person name="Cho G.Y."/>
            <person name="Coelho S.M."/>
            <person name="Collen J."/>
            <person name="Corre E."/>
            <person name="Da Silva C."/>
            <person name="Delage L."/>
            <person name="Delaroque N."/>
            <person name="Dittami S.M."/>
            <person name="Doulbeau S."/>
            <person name="Elias M."/>
            <person name="Farnham G."/>
            <person name="Gachon C.M."/>
            <person name="Gschloessl B."/>
            <person name="Heesch S."/>
            <person name="Jabbari K."/>
            <person name="Jubin C."/>
            <person name="Kawai H."/>
            <person name="Kimura K."/>
            <person name="Kloareg B."/>
            <person name="Kupper F.C."/>
            <person name="Lang D."/>
            <person name="Le Bail A."/>
            <person name="Leblanc C."/>
            <person name="Lerouge P."/>
            <person name="Lohr M."/>
            <person name="Lopez P.J."/>
            <person name="Martens C."/>
            <person name="Maumus F."/>
            <person name="Michel G."/>
            <person name="Miranda-Saavedra D."/>
            <person name="Morales J."/>
            <person name="Moreau H."/>
            <person name="Motomura T."/>
            <person name="Nagasato C."/>
            <person name="Napoli C.A."/>
            <person name="Nelson D.R."/>
            <person name="Nyvall-Collen P."/>
            <person name="Peters A.F."/>
            <person name="Pommier C."/>
            <person name="Potin P."/>
            <person name="Poulain J."/>
            <person name="Quesneville H."/>
            <person name="Read B."/>
            <person name="Rensing S.A."/>
            <person name="Ritter A."/>
            <person name="Rousvoal S."/>
            <person name="Samanta M."/>
            <person name="Samson G."/>
            <person name="Schroeder D.C."/>
            <person name="Segurens B."/>
            <person name="Strittmatter M."/>
            <person name="Tonon T."/>
            <person name="Tregear J.W."/>
            <person name="Valentin K."/>
            <person name="von Dassow P."/>
            <person name="Yamagishi T."/>
            <person name="Van de Peer Y."/>
            <person name="Wincker P."/>
        </authorList>
    </citation>
    <scope>NUCLEOTIDE SEQUENCE [LARGE SCALE GENOMIC DNA]</scope>
    <source>
        <strain evidence="12">Ec32 / CCAP1310/4</strain>
    </source>
</reference>
<comment type="subcellular location">
    <subcellularLocation>
        <location evidence="1">Membrane</location>
        <topology evidence="1">Multi-pass membrane protein</topology>
    </subcellularLocation>
</comment>
<evidence type="ECO:0000256" key="3">
    <source>
        <dbReference type="ARBA" id="ARBA00022448"/>
    </source>
</evidence>
<dbReference type="SUPFAM" id="SSF103491">
    <property type="entry name" value="Preprotein translocase SecY subunit"/>
    <property type="match status" value="1"/>
</dbReference>
<dbReference type="Proteomes" id="UP000002630">
    <property type="component" value="Linkage Group LG02"/>
</dbReference>
<dbReference type="OrthoDB" id="420669at2759"/>
<feature type="transmembrane region" description="Helical" evidence="10">
    <location>
        <begin position="238"/>
        <end position="258"/>
    </location>
</feature>
<dbReference type="STRING" id="2880.D7FQI8"/>
<feature type="transmembrane region" description="Helical" evidence="10">
    <location>
        <begin position="78"/>
        <end position="98"/>
    </location>
</feature>
<keyword evidence="6 10" id="KW-1133">Transmembrane helix</keyword>
<evidence type="ECO:0000256" key="7">
    <source>
        <dbReference type="ARBA" id="ARBA00023010"/>
    </source>
</evidence>
<dbReference type="EMBL" id="FN649727">
    <property type="protein sequence ID" value="CBJ30583.1"/>
    <property type="molecule type" value="Genomic_DNA"/>
</dbReference>
<keyword evidence="3" id="KW-0813">Transport</keyword>
<feature type="transmembrane region" description="Helical" evidence="10">
    <location>
        <begin position="360"/>
        <end position="379"/>
    </location>
</feature>
<dbReference type="eggNOG" id="KOG1373">
    <property type="taxonomic scope" value="Eukaryota"/>
</dbReference>
<dbReference type="Gene3D" id="1.10.3370.10">
    <property type="entry name" value="SecY subunit domain"/>
    <property type="match status" value="1"/>
</dbReference>
<evidence type="ECO:0000256" key="1">
    <source>
        <dbReference type="ARBA" id="ARBA00004141"/>
    </source>
</evidence>
<evidence type="ECO:0000313" key="11">
    <source>
        <dbReference type="EMBL" id="CBJ30583.1"/>
    </source>
</evidence>
<gene>
    <name evidence="11" type="ORF">Esi_0203_0007</name>
</gene>
<dbReference type="GO" id="GO:0016020">
    <property type="term" value="C:membrane"/>
    <property type="evidence" value="ECO:0007669"/>
    <property type="project" value="UniProtKB-SubCell"/>
</dbReference>
<sequence>MRFLHLMRPIMCVLPEVSAPDRKVNFKERMGWTLGMMILFVWASNTRLYGVPSGLASSMPSDIMRIVLASGHGTVMDLGITPIITSSMAMQLLAGAHIIDVNQSMKEDRALFGGAQKLFGILLTLAEAVAFVVSGMYGPLSALGAGNAILIVCQLFLMGVMLILMDQVLQKGWGIGSGVSLFMCANICSTVWWKTFSWVSVTTARGVEKEGAFFAIFHLLLTRPDKLRALKDVFFRTGLPNLVNLAATAAVAMAVIYFQKWRIELPVKSQKYRGQEGRFPIKLFYTSNMPLILQSALVANLYMISQLVNDRSSSSILIRLLGQWEEMDGYPGKSVPVGGIAYYITPPATLSNVFTDPFHSIFYLTFVLMSCAIFSKAWMEVSGSASLDVARQLREQQMVMKGHRDTALHHVLDRYIPPAAAFGGMCIGALTVAADLFGAVGSGTGIIMAVTIIHQYTEIFMQEQKELMGASAF</sequence>
<dbReference type="InterPro" id="IPR030659">
    <property type="entry name" value="SecY_CS"/>
</dbReference>
<keyword evidence="5" id="KW-0653">Protein transport</keyword>
<feature type="transmembrane region" description="Helical" evidence="10">
    <location>
        <begin position="32"/>
        <end position="50"/>
    </location>
</feature>
<dbReference type="InterPro" id="IPR002208">
    <property type="entry name" value="SecY/SEC61-alpha"/>
</dbReference>
<evidence type="ECO:0000256" key="2">
    <source>
        <dbReference type="ARBA" id="ARBA00005751"/>
    </source>
</evidence>
<dbReference type="EMBL" id="FN648380">
    <property type="protein sequence ID" value="CBJ30583.1"/>
    <property type="molecule type" value="Genomic_DNA"/>
</dbReference>
<dbReference type="InParanoid" id="D7FQI8"/>
<proteinExistence type="inferred from homology"/>
<evidence type="ECO:0000313" key="12">
    <source>
        <dbReference type="Proteomes" id="UP000002630"/>
    </source>
</evidence>
<dbReference type="FunFam" id="1.10.3370.10:FF:000009">
    <property type="entry name" value="Pretranslocation protein, alpha subunit, putative"/>
    <property type="match status" value="1"/>
</dbReference>
<dbReference type="GO" id="GO:0015031">
    <property type="term" value="P:protein transport"/>
    <property type="evidence" value="ECO:0007669"/>
    <property type="project" value="UniProtKB-KW"/>
</dbReference>
<dbReference type="AlphaFoldDB" id="D7FQI8"/>
<feature type="transmembrane region" description="Helical" evidence="10">
    <location>
        <begin position="172"/>
        <end position="193"/>
    </location>
</feature>
<evidence type="ECO:0000256" key="4">
    <source>
        <dbReference type="ARBA" id="ARBA00022692"/>
    </source>
</evidence>
<evidence type="ECO:0000256" key="6">
    <source>
        <dbReference type="ARBA" id="ARBA00022989"/>
    </source>
</evidence>
<dbReference type="PROSITE" id="PS00755">
    <property type="entry name" value="SECY_1"/>
    <property type="match status" value="1"/>
</dbReference>
<organism evidence="11 12">
    <name type="scientific">Ectocarpus siliculosus</name>
    <name type="common">Brown alga</name>
    <name type="synonym">Conferva siliculosa</name>
    <dbReference type="NCBI Taxonomy" id="2880"/>
    <lineage>
        <taxon>Eukaryota</taxon>
        <taxon>Sar</taxon>
        <taxon>Stramenopiles</taxon>
        <taxon>Ochrophyta</taxon>
        <taxon>PX clade</taxon>
        <taxon>Phaeophyceae</taxon>
        <taxon>Ectocarpales</taxon>
        <taxon>Ectocarpaceae</taxon>
        <taxon>Ectocarpus</taxon>
    </lineage>
</organism>
<feature type="transmembrane region" description="Helical" evidence="10">
    <location>
        <begin position="118"/>
        <end position="137"/>
    </location>
</feature>
<accession>D7FQI8</accession>
<name>D7FQI8_ECTSI</name>
<comment type="similarity">
    <text evidence="2 9">Belongs to the SecY/SEC61-alpha family.</text>
</comment>
<dbReference type="NCBIfam" id="NF006341">
    <property type="entry name" value="PRK08568.1-5"/>
    <property type="match status" value="1"/>
</dbReference>
<evidence type="ECO:0000256" key="10">
    <source>
        <dbReference type="SAM" id="Phobius"/>
    </source>
</evidence>
<keyword evidence="4 10" id="KW-0812">Transmembrane</keyword>
<keyword evidence="8 10" id="KW-0472">Membrane</keyword>
<dbReference type="PANTHER" id="PTHR10906">
    <property type="entry name" value="SECY/SEC61-ALPHA FAMILY MEMBER"/>
    <property type="match status" value="1"/>
</dbReference>
<dbReference type="Pfam" id="PF00344">
    <property type="entry name" value="SecY"/>
    <property type="match status" value="1"/>
</dbReference>
<dbReference type="PIRSF" id="PIRSF004557">
    <property type="entry name" value="SecY"/>
    <property type="match status" value="1"/>
</dbReference>
<dbReference type="InterPro" id="IPR023201">
    <property type="entry name" value="SecY_dom_sf"/>
</dbReference>